<organism evidence="2 3">
    <name type="scientific">Thalassobius vesicularis</name>
    <dbReference type="NCBI Taxonomy" id="1294297"/>
    <lineage>
        <taxon>Bacteria</taxon>
        <taxon>Pseudomonadati</taxon>
        <taxon>Pseudomonadota</taxon>
        <taxon>Alphaproteobacteria</taxon>
        <taxon>Rhodobacterales</taxon>
        <taxon>Roseobacteraceae</taxon>
        <taxon>Thalassovita</taxon>
    </lineage>
</organism>
<dbReference type="Proteomes" id="UP000306113">
    <property type="component" value="Unassembled WGS sequence"/>
</dbReference>
<feature type="compositionally biased region" description="Basic and acidic residues" evidence="1">
    <location>
        <begin position="70"/>
        <end position="93"/>
    </location>
</feature>
<feature type="compositionally biased region" description="Basic and acidic residues" evidence="1">
    <location>
        <begin position="37"/>
        <end position="51"/>
    </location>
</feature>
<dbReference type="AlphaFoldDB" id="A0A4S3M762"/>
<dbReference type="RefSeq" id="WP_136339977.1">
    <property type="nucleotide sequence ID" value="NZ_SSMD01000007.1"/>
</dbReference>
<evidence type="ECO:0000313" key="3">
    <source>
        <dbReference type="Proteomes" id="UP000306113"/>
    </source>
</evidence>
<accession>A0A4S3M762</accession>
<evidence type="ECO:0000256" key="1">
    <source>
        <dbReference type="SAM" id="MobiDB-lite"/>
    </source>
</evidence>
<dbReference type="OrthoDB" id="7597230at2"/>
<sequence length="93" mass="10847">MDQDEITKLFNAFQASRAHYLQRQQRKKAVCGAKTRKGTECKVKPLQDHSRCRMHGGKSTGPKTQTGRSRIAEAQRKRWEKWRQERSEKASDC</sequence>
<gene>
    <name evidence="2" type="ORF">E7681_14215</name>
</gene>
<proteinExistence type="predicted"/>
<feature type="region of interest" description="Disordered" evidence="1">
    <location>
        <begin position="35"/>
        <end position="93"/>
    </location>
</feature>
<evidence type="ECO:0000313" key="2">
    <source>
        <dbReference type="EMBL" id="THD72579.1"/>
    </source>
</evidence>
<reference evidence="2 3" key="1">
    <citation type="submission" date="2019-04" db="EMBL/GenBank/DDBJ databases">
        <title>Draft genome sequence of Youngimonas vesicularis.</title>
        <authorList>
            <person name="Hameed A."/>
        </authorList>
    </citation>
    <scope>NUCLEOTIDE SEQUENCE [LARGE SCALE GENOMIC DNA]</scope>
    <source>
        <strain evidence="2 3">CC-AMW-E</strain>
    </source>
</reference>
<comment type="caution">
    <text evidence="2">The sequence shown here is derived from an EMBL/GenBank/DDBJ whole genome shotgun (WGS) entry which is preliminary data.</text>
</comment>
<dbReference type="InterPro" id="IPR047675">
    <property type="entry name" value="Putative_zinc-bd"/>
</dbReference>
<dbReference type="EMBL" id="SSMD01000007">
    <property type="protein sequence ID" value="THD72579.1"/>
    <property type="molecule type" value="Genomic_DNA"/>
</dbReference>
<name>A0A4S3M762_9RHOB</name>
<keyword evidence="3" id="KW-1185">Reference proteome</keyword>
<dbReference type="NCBIfam" id="NF041373">
    <property type="entry name" value="HGG_STG"/>
    <property type="match status" value="1"/>
</dbReference>
<protein>
    <submittedName>
        <fullName evidence="2">Uncharacterized protein</fullName>
    </submittedName>
</protein>